<sequence>MANDWPWLAVAGLGALHGLNPATGWLFAAASHLQAGEGAPLWRVLGPIALGHLAAVALVPAAVALGVSLHGTAARALVFALLAVIALCQLSGCALRRAPGAVRHAGLALWSFTISAVHGAGFMLVPALTSLCLSNAPARQLTASGSLLLALTAVVVHTTAMLVVSALMASVVCRAAQGVRERLRRPA</sequence>
<feature type="transmembrane region" description="Helical" evidence="1">
    <location>
        <begin position="148"/>
        <end position="176"/>
    </location>
</feature>
<evidence type="ECO:0000313" key="2">
    <source>
        <dbReference type="EMBL" id="AKJ30865.1"/>
    </source>
</evidence>
<evidence type="ECO:0000256" key="1">
    <source>
        <dbReference type="SAM" id="Phobius"/>
    </source>
</evidence>
<dbReference type="Proteomes" id="UP000035352">
    <property type="component" value="Chromosome"/>
</dbReference>
<reference evidence="2 3" key="1">
    <citation type="submission" date="2015-05" db="EMBL/GenBank/DDBJ databases">
        <authorList>
            <person name="Tang B."/>
            <person name="Yu Y."/>
        </authorList>
    </citation>
    <scope>NUCLEOTIDE SEQUENCE [LARGE SCALE GENOMIC DNA]</scope>
    <source>
        <strain evidence="2 3">DSM 7029</strain>
    </source>
</reference>
<feature type="transmembrane region" description="Helical" evidence="1">
    <location>
        <begin position="6"/>
        <end position="29"/>
    </location>
</feature>
<keyword evidence="1" id="KW-1133">Transmembrane helix</keyword>
<proteinExistence type="predicted"/>
<dbReference type="AlphaFoldDB" id="A0A0G3BWH4"/>
<dbReference type="KEGG" id="pbh:AAW51_4174"/>
<evidence type="ECO:0000313" key="3">
    <source>
        <dbReference type="Proteomes" id="UP000035352"/>
    </source>
</evidence>
<keyword evidence="3" id="KW-1185">Reference proteome</keyword>
<organism evidence="2 3">
    <name type="scientific">Caldimonas brevitalea</name>
    <dbReference type="NCBI Taxonomy" id="413882"/>
    <lineage>
        <taxon>Bacteria</taxon>
        <taxon>Pseudomonadati</taxon>
        <taxon>Pseudomonadota</taxon>
        <taxon>Betaproteobacteria</taxon>
        <taxon>Burkholderiales</taxon>
        <taxon>Sphaerotilaceae</taxon>
        <taxon>Caldimonas</taxon>
    </lineage>
</organism>
<dbReference type="EMBL" id="CP011371">
    <property type="protein sequence ID" value="AKJ30865.1"/>
    <property type="molecule type" value="Genomic_DNA"/>
</dbReference>
<dbReference type="OrthoDB" id="8850092at2"/>
<dbReference type="STRING" id="413882.AAW51_4174"/>
<name>A0A0G3BWH4_9BURK</name>
<dbReference type="RefSeq" id="WP_047196133.1">
    <property type="nucleotide sequence ID" value="NZ_CP011371.1"/>
</dbReference>
<feature type="transmembrane region" description="Helical" evidence="1">
    <location>
        <begin position="73"/>
        <end position="95"/>
    </location>
</feature>
<protein>
    <submittedName>
        <fullName evidence="2">Membrane protein</fullName>
    </submittedName>
</protein>
<feature type="transmembrane region" description="Helical" evidence="1">
    <location>
        <begin position="107"/>
        <end position="128"/>
    </location>
</feature>
<feature type="transmembrane region" description="Helical" evidence="1">
    <location>
        <begin position="41"/>
        <end position="67"/>
    </location>
</feature>
<accession>A0A0G3BWH4</accession>
<keyword evidence="1" id="KW-0472">Membrane</keyword>
<keyword evidence="1" id="KW-0812">Transmembrane</keyword>
<gene>
    <name evidence="2" type="ORF">AAW51_4174</name>
</gene>
<dbReference type="PATRIC" id="fig|413882.6.peg.4364"/>